<dbReference type="NCBIfam" id="NF003765">
    <property type="entry name" value="PRK05359.1"/>
    <property type="match status" value="1"/>
</dbReference>
<keyword evidence="7" id="KW-1185">Reference proteome</keyword>
<keyword evidence="2" id="KW-0540">Nuclease</keyword>
<proteinExistence type="inferred from homology"/>
<evidence type="ECO:0000259" key="5">
    <source>
        <dbReference type="SMART" id="SM00479"/>
    </source>
</evidence>
<dbReference type="InterPro" id="IPR036397">
    <property type="entry name" value="RNaseH_sf"/>
</dbReference>
<sequence length="188" mass="21750">MSSTSKKKPVKYDKWVWLDLEMTGLDEKTCTILQAAMIITDSSFNEVASSDITIWQPESVISQICPYVKDMHTKNGLLNRVRTSPTSLVQAEKQLMTQLCEHVGYQKGVLAGNSIYIDRKFLKNYMPSFEDFLHYRHIDVSSFKIVCQEWFGQKAKPPKKPSTHTALEDIRESIEELKFYKKNCFILN</sequence>
<evidence type="ECO:0000313" key="6">
    <source>
        <dbReference type="EMBL" id="MBN4077461.1"/>
    </source>
</evidence>
<dbReference type="InterPro" id="IPR012337">
    <property type="entry name" value="RNaseH-like_sf"/>
</dbReference>
<dbReference type="Gene3D" id="3.30.420.10">
    <property type="entry name" value="Ribonuclease H-like superfamily/Ribonuclease H"/>
    <property type="match status" value="1"/>
</dbReference>
<gene>
    <name evidence="6" type="primary">orn</name>
    <name evidence="6" type="ORF">JYT19_00965</name>
</gene>
<keyword evidence="4" id="KW-0269">Exonuclease</keyword>
<dbReference type="InterPro" id="IPR022894">
    <property type="entry name" value="Oligoribonuclease"/>
</dbReference>
<accession>A0ABS3AVT1</accession>
<dbReference type="PANTHER" id="PTHR11046:SF0">
    <property type="entry name" value="OLIGORIBONUCLEASE, MITOCHONDRIAL"/>
    <property type="match status" value="1"/>
</dbReference>
<dbReference type="GO" id="GO:0016787">
    <property type="term" value="F:hydrolase activity"/>
    <property type="evidence" value="ECO:0007669"/>
    <property type="project" value="UniProtKB-KW"/>
</dbReference>
<evidence type="ECO:0000313" key="7">
    <source>
        <dbReference type="Proteomes" id="UP000765003"/>
    </source>
</evidence>
<dbReference type="EC" id="3.1.-.-" evidence="6"/>
<dbReference type="SMART" id="SM00479">
    <property type="entry name" value="EXOIII"/>
    <property type="match status" value="1"/>
</dbReference>
<feature type="domain" description="Exonuclease" evidence="5">
    <location>
        <begin position="14"/>
        <end position="186"/>
    </location>
</feature>
<organism evidence="6 7">
    <name type="scientific">Sulfobacillus acidophilus</name>
    <dbReference type="NCBI Taxonomy" id="53633"/>
    <lineage>
        <taxon>Bacteria</taxon>
        <taxon>Bacillati</taxon>
        <taxon>Bacillota</taxon>
        <taxon>Clostridia</taxon>
        <taxon>Eubacteriales</taxon>
        <taxon>Clostridiales Family XVII. Incertae Sedis</taxon>
        <taxon>Sulfobacillus</taxon>
    </lineage>
</organism>
<evidence type="ECO:0000256" key="1">
    <source>
        <dbReference type="ARBA" id="ARBA00009921"/>
    </source>
</evidence>
<name>A0ABS3AVT1_9FIRM</name>
<dbReference type="InterPro" id="IPR013520">
    <property type="entry name" value="Ribonucl_H"/>
</dbReference>
<evidence type="ECO:0000256" key="3">
    <source>
        <dbReference type="ARBA" id="ARBA00022801"/>
    </source>
</evidence>
<comment type="similarity">
    <text evidence="1">Belongs to the oligoribonuclease family.</text>
</comment>
<protein>
    <submittedName>
        <fullName evidence="6">Oligoribonuclease</fullName>
        <ecNumber evidence="6">3.1.-.-</ecNumber>
    </submittedName>
</protein>
<dbReference type="CDD" id="cd06135">
    <property type="entry name" value="Orn"/>
    <property type="match status" value="1"/>
</dbReference>
<comment type="caution">
    <text evidence="6">The sequence shown here is derived from an EMBL/GenBank/DDBJ whole genome shotgun (WGS) entry which is preliminary data.</text>
</comment>
<evidence type="ECO:0000256" key="2">
    <source>
        <dbReference type="ARBA" id="ARBA00022722"/>
    </source>
</evidence>
<dbReference type="SUPFAM" id="SSF53098">
    <property type="entry name" value="Ribonuclease H-like"/>
    <property type="match status" value="1"/>
</dbReference>
<dbReference type="Pfam" id="PF00929">
    <property type="entry name" value="RNase_T"/>
    <property type="match status" value="1"/>
</dbReference>
<evidence type="ECO:0000256" key="4">
    <source>
        <dbReference type="ARBA" id="ARBA00022839"/>
    </source>
</evidence>
<dbReference type="PANTHER" id="PTHR11046">
    <property type="entry name" value="OLIGORIBONUCLEASE, MITOCHONDRIAL"/>
    <property type="match status" value="1"/>
</dbReference>
<dbReference type="Proteomes" id="UP000765003">
    <property type="component" value="Unassembled WGS sequence"/>
</dbReference>
<reference evidence="6" key="1">
    <citation type="submission" date="2021-02" db="EMBL/GenBank/DDBJ databases">
        <title>Activity-based single-cell genomes from oceanic crustal fluid captures similar information to metagenomic and metatranscriptomic surveys with orders of magnitude less sampling.</title>
        <authorList>
            <person name="D'Angelo T.S."/>
            <person name="Orcutt B.N."/>
        </authorList>
    </citation>
    <scope>NUCLEOTIDE SEQUENCE [LARGE SCALE GENOMIC DNA]</scope>
    <source>
        <strain evidence="6">AH-315-E05</strain>
    </source>
</reference>
<dbReference type="EMBL" id="JAFITA010000014">
    <property type="protein sequence ID" value="MBN4077461.1"/>
    <property type="molecule type" value="Genomic_DNA"/>
</dbReference>
<keyword evidence="3 6" id="KW-0378">Hydrolase</keyword>